<dbReference type="RefSeq" id="WP_011460980.1">
    <property type="nucleotide sequence ID" value="NC_007907.1"/>
</dbReference>
<feature type="coiled-coil region" evidence="1">
    <location>
        <begin position="313"/>
        <end position="340"/>
    </location>
</feature>
<proteinExistence type="predicted"/>
<reference evidence="2 3" key="1">
    <citation type="journal article" date="2006" name="J. Bacteriol.">
        <title>Complete genome sequence of the dehalorespiring bacterium Desulfitobacterium hafniense Y51 and comparison with Dehalococcoides ethenogenes 195.</title>
        <authorList>
            <person name="Nonaka H."/>
            <person name="Keresztes G."/>
            <person name="Shinoda Y."/>
            <person name="Ikenaga Y."/>
            <person name="Abe M."/>
            <person name="Naito K."/>
            <person name="Inatomi K."/>
            <person name="Furukawa K."/>
            <person name="Inui M."/>
            <person name="Yukawa H."/>
        </authorList>
    </citation>
    <scope>NUCLEOTIDE SEQUENCE [LARGE SCALE GENOMIC DNA]</scope>
    <source>
        <strain evidence="2 3">Y51</strain>
    </source>
</reference>
<dbReference type="EMBL" id="AP008230">
    <property type="protein sequence ID" value="BAE85072.1"/>
    <property type="molecule type" value="Genomic_DNA"/>
</dbReference>
<keyword evidence="3" id="KW-1185">Reference proteome</keyword>
<dbReference type="AlphaFoldDB" id="Q24SC0"/>
<evidence type="ECO:0000313" key="2">
    <source>
        <dbReference type="EMBL" id="BAE85072.1"/>
    </source>
</evidence>
<sequence>MTTTRTRYIAAALYANSSVYARIGKAMSNYLKIDTVFQKLISPLSADEYKQLEENLLNEGCREPIYVWKGTIIDEHNRHKICLQHKIPFQTQQLSLESRHEVIAWICANQIGRQNISEETRRYLIGKRYESEKIIDNHNRTGKNQSTKGEGLRTEMLFEPGIPPRENATARKLGEEYRLSQATIAKYGAYSRAVDALTKVSEELVPKILSGQTKISQDNLIELSKLPAQEIKRLSRQLIQNDRDFVGYAAASKKLSSRTRPQAPDFQVLPEITVKNMPAFDPDAEITSLSLTIPSWISSIERTRSLANLDLVSDKAKDKLADILNNLKNASDQLLSMIRE</sequence>
<name>Q24SC0_DESHY</name>
<protein>
    <submittedName>
        <fullName evidence="2">Uncharacterized protein</fullName>
    </submittedName>
</protein>
<keyword evidence="1" id="KW-0175">Coiled coil</keyword>
<dbReference type="eggNOG" id="COG1475">
    <property type="taxonomic scope" value="Bacteria"/>
</dbReference>
<dbReference type="HOGENOM" id="CLU_071252_1_0_9"/>
<gene>
    <name evidence="2" type="ordered locus">DSY3283</name>
</gene>
<organism evidence="2 3">
    <name type="scientific">Desulfitobacterium hafniense (strain Y51)</name>
    <dbReference type="NCBI Taxonomy" id="138119"/>
    <lineage>
        <taxon>Bacteria</taxon>
        <taxon>Bacillati</taxon>
        <taxon>Bacillota</taxon>
        <taxon>Clostridia</taxon>
        <taxon>Eubacteriales</taxon>
        <taxon>Desulfitobacteriaceae</taxon>
        <taxon>Desulfitobacterium</taxon>
    </lineage>
</organism>
<dbReference type="Proteomes" id="UP000001946">
    <property type="component" value="Chromosome"/>
</dbReference>
<evidence type="ECO:0000256" key="1">
    <source>
        <dbReference type="SAM" id="Coils"/>
    </source>
</evidence>
<dbReference type="KEGG" id="dsy:DSY3283"/>
<dbReference type="STRING" id="138119.DSY3283"/>
<evidence type="ECO:0000313" key="3">
    <source>
        <dbReference type="Proteomes" id="UP000001946"/>
    </source>
</evidence>
<accession>Q24SC0</accession>